<evidence type="ECO:0000313" key="2">
    <source>
        <dbReference type="Proteomes" id="UP000325315"/>
    </source>
</evidence>
<evidence type="ECO:0000313" key="1">
    <source>
        <dbReference type="EMBL" id="KAA3466801.1"/>
    </source>
</evidence>
<reference evidence="2" key="1">
    <citation type="journal article" date="2019" name="Plant Biotechnol. J.">
        <title>Genome sequencing of the Australian wild diploid species Gossypium australe highlights disease resistance and delayed gland morphogenesis.</title>
        <authorList>
            <person name="Cai Y."/>
            <person name="Cai X."/>
            <person name="Wang Q."/>
            <person name="Wang P."/>
            <person name="Zhang Y."/>
            <person name="Cai C."/>
            <person name="Xu Y."/>
            <person name="Wang K."/>
            <person name="Zhou Z."/>
            <person name="Wang C."/>
            <person name="Geng S."/>
            <person name="Li B."/>
            <person name="Dong Q."/>
            <person name="Hou Y."/>
            <person name="Wang H."/>
            <person name="Ai P."/>
            <person name="Liu Z."/>
            <person name="Yi F."/>
            <person name="Sun M."/>
            <person name="An G."/>
            <person name="Cheng J."/>
            <person name="Zhang Y."/>
            <person name="Shi Q."/>
            <person name="Xie Y."/>
            <person name="Shi X."/>
            <person name="Chang Y."/>
            <person name="Huang F."/>
            <person name="Chen Y."/>
            <person name="Hong S."/>
            <person name="Mi L."/>
            <person name="Sun Q."/>
            <person name="Zhang L."/>
            <person name="Zhou B."/>
            <person name="Peng R."/>
            <person name="Zhang X."/>
            <person name="Liu F."/>
        </authorList>
    </citation>
    <scope>NUCLEOTIDE SEQUENCE [LARGE SCALE GENOMIC DNA]</scope>
    <source>
        <strain evidence="2">cv. PA1801</strain>
    </source>
</reference>
<dbReference type="EMBL" id="SMMG02000007">
    <property type="protein sequence ID" value="KAA3466801.1"/>
    <property type="molecule type" value="Genomic_DNA"/>
</dbReference>
<dbReference type="PANTHER" id="PTHR34676:SF8">
    <property type="entry name" value="TRANSMEMBRANE PROTEIN"/>
    <property type="match status" value="1"/>
</dbReference>
<dbReference type="AlphaFoldDB" id="A0A5B6VCP8"/>
<proteinExistence type="predicted"/>
<name>A0A5B6VCP8_9ROSI</name>
<accession>A0A5B6VCP8</accession>
<dbReference type="PANTHER" id="PTHR34676">
    <property type="entry name" value="DUF4219 DOMAIN-CONTAINING PROTEIN-RELATED"/>
    <property type="match status" value="1"/>
</dbReference>
<gene>
    <name evidence="1" type="ORF">EPI10_001867</name>
</gene>
<dbReference type="OrthoDB" id="1932348at2759"/>
<dbReference type="Proteomes" id="UP000325315">
    <property type="component" value="Unassembled WGS sequence"/>
</dbReference>
<keyword evidence="2" id="KW-1185">Reference proteome</keyword>
<protein>
    <submittedName>
        <fullName evidence="1">UBN2 domain-containing protein</fullName>
    </submittedName>
</protein>
<sequence length="84" mass="10092">MKEQVKKFKIGIITLNYETFKMNLEENIKKMFDRFTIIINGLKCYGEIYPNEKLVRKILRSLPKSWEAKVTTNKETGFRNINFR</sequence>
<dbReference type="Pfam" id="PF14223">
    <property type="entry name" value="Retrotran_gag_2"/>
    <property type="match status" value="1"/>
</dbReference>
<comment type="caution">
    <text evidence="1">The sequence shown here is derived from an EMBL/GenBank/DDBJ whole genome shotgun (WGS) entry which is preliminary data.</text>
</comment>
<organism evidence="1 2">
    <name type="scientific">Gossypium australe</name>
    <dbReference type="NCBI Taxonomy" id="47621"/>
    <lineage>
        <taxon>Eukaryota</taxon>
        <taxon>Viridiplantae</taxon>
        <taxon>Streptophyta</taxon>
        <taxon>Embryophyta</taxon>
        <taxon>Tracheophyta</taxon>
        <taxon>Spermatophyta</taxon>
        <taxon>Magnoliopsida</taxon>
        <taxon>eudicotyledons</taxon>
        <taxon>Gunneridae</taxon>
        <taxon>Pentapetalae</taxon>
        <taxon>rosids</taxon>
        <taxon>malvids</taxon>
        <taxon>Malvales</taxon>
        <taxon>Malvaceae</taxon>
        <taxon>Malvoideae</taxon>
        <taxon>Gossypium</taxon>
    </lineage>
</organism>